<dbReference type="EMBL" id="MW024819">
    <property type="protein sequence ID" value="QOW96847.1"/>
    <property type="molecule type" value="Genomic_DNA"/>
</dbReference>
<name>A0A7S6YKJ3_SERMA</name>
<protein>
    <submittedName>
        <fullName evidence="1">Orf6</fullName>
    </submittedName>
</protein>
<organism evidence="1">
    <name type="scientific">Serratia marcescens</name>
    <dbReference type="NCBI Taxonomy" id="615"/>
    <lineage>
        <taxon>Bacteria</taxon>
        <taxon>Pseudomonadati</taxon>
        <taxon>Pseudomonadota</taxon>
        <taxon>Gammaproteobacteria</taxon>
        <taxon>Enterobacterales</taxon>
        <taxon>Yersiniaceae</taxon>
        <taxon>Serratia</taxon>
    </lineage>
</organism>
<evidence type="ECO:0000313" key="1">
    <source>
        <dbReference type="EMBL" id="QOW96847.1"/>
    </source>
</evidence>
<reference evidence="1" key="1">
    <citation type="submission" date="2020-09" db="EMBL/GenBank/DDBJ databases">
        <authorList>
            <person name="Eze J.U."/>
            <person name="Rahube T.O."/>
        </authorList>
    </citation>
    <scope>NUCLEOTIDE SEQUENCE</scope>
    <source>
        <strain evidence="1">DM6</strain>
    </source>
</reference>
<dbReference type="AlphaFoldDB" id="A0A7S6YKJ3"/>
<proteinExistence type="predicted"/>
<sequence>MCRSALRITKALRVAPQAAGGTRFCKEEKTGRRAACEIDDKPYTLAGLAESTE</sequence>
<accession>A0A7S6YKJ3</accession>